<organism evidence="1 2">
    <name type="scientific">Penicillium nalgiovense</name>
    <dbReference type="NCBI Taxonomy" id="60175"/>
    <lineage>
        <taxon>Eukaryota</taxon>
        <taxon>Fungi</taxon>
        <taxon>Dikarya</taxon>
        <taxon>Ascomycota</taxon>
        <taxon>Pezizomycotina</taxon>
        <taxon>Eurotiomycetes</taxon>
        <taxon>Eurotiomycetidae</taxon>
        <taxon>Eurotiales</taxon>
        <taxon>Aspergillaceae</taxon>
        <taxon>Penicillium</taxon>
    </lineage>
</organism>
<dbReference type="STRING" id="60175.A0A1V6YZB1"/>
<accession>A0A1V6YZB1</accession>
<reference evidence="2" key="1">
    <citation type="journal article" date="2017" name="Nat. Microbiol.">
        <title>Global analysis of biosynthetic gene clusters reveals vast potential of secondary metabolite production in Penicillium species.</title>
        <authorList>
            <person name="Nielsen J.C."/>
            <person name="Grijseels S."/>
            <person name="Prigent S."/>
            <person name="Ji B."/>
            <person name="Dainat J."/>
            <person name="Nielsen K.F."/>
            <person name="Frisvad J.C."/>
            <person name="Workman M."/>
            <person name="Nielsen J."/>
        </authorList>
    </citation>
    <scope>NUCLEOTIDE SEQUENCE [LARGE SCALE GENOMIC DNA]</scope>
    <source>
        <strain evidence="2">IBT 13039</strain>
    </source>
</reference>
<evidence type="ECO:0000313" key="2">
    <source>
        <dbReference type="Proteomes" id="UP000191691"/>
    </source>
</evidence>
<dbReference type="Proteomes" id="UP000191691">
    <property type="component" value="Unassembled WGS sequence"/>
</dbReference>
<dbReference type="OMA" id="RDHACAS"/>
<protein>
    <recommendedName>
        <fullName evidence="3">Gfo/Idh/MocA-like oxidoreductase N-terminal domain-containing protein</fullName>
    </recommendedName>
</protein>
<proteinExistence type="predicted"/>
<evidence type="ECO:0008006" key="3">
    <source>
        <dbReference type="Google" id="ProtNLM"/>
    </source>
</evidence>
<gene>
    <name evidence="1" type="ORF">PENNAL_c0007G12135</name>
</gene>
<comment type="caution">
    <text evidence="1">The sequence shown here is derived from an EMBL/GenBank/DDBJ whole genome shotgun (WGS) entry which is preliminary data.</text>
</comment>
<keyword evidence="2" id="KW-1185">Reference proteome</keyword>
<name>A0A1V6YZB1_PENNA</name>
<dbReference type="EMBL" id="MOOB01000007">
    <property type="protein sequence ID" value="OQE92624.1"/>
    <property type="molecule type" value="Genomic_DNA"/>
</dbReference>
<sequence>MAMRVFTAFGPSKVEKKNDAIRFGAAQIASLALFTPALSHPEVIVQAVAARDHARASAFAKKNNIPDVRTSYK</sequence>
<evidence type="ECO:0000313" key="1">
    <source>
        <dbReference type="EMBL" id="OQE92624.1"/>
    </source>
</evidence>
<dbReference type="AlphaFoldDB" id="A0A1V6YZB1"/>